<dbReference type="PANTHER" id="PTHR35795">
    <property type="entry name" value="SLR1885 PROTEIN"/>
    <property type="match status" value="1"/>
</dbReference>
<dbReference type="CDD" id="cd00077">
    <property type="entry name" value="HDc"/>
    <property type="match status" value="1"/>
</dbReference>
<keyword evidence="3" id="KW-0547">Nucleotide-binding</keyword>
<dbReference type="EC" id="3.6.1.41" evidence="1"/>
<keyword evidence="4 8" id="KW-0378">Hydrolase</keyword>
<evidence type="ECO:0000313" key="9">
    <source>
        <dbReference type="Proteomes" id="UP000189299"/>
    </source>
</evidence>
<keyword evidence="5" id="KW-0408">Iron</keyword>
<dbReference type="Gene3D" id="1.10.3210.10">
    <property type="entry name" value="Hypothetical protein af1432"/>
    <property type="match status" value="1"/>
</dbReference>
<dbReference type="GO" id="GO:0008803">
    <property type="term" value="F:bis(5'-nucleosyl)-tetraphosphatase (symmetrical) activity"/>
    <property type="evidence" value="ECO:0007669"/>
    <property type="project" value="UniProtKB-EC"/>
</dbReference>
<dbReference type="AlphaFoldDB" id="A0A1V2UDP9"/>
<dbReference type="InterPro" id="IPR051094">
    <property type="entry name" value="Diverse_Catalytic_Enzymes"/>
</dbReference>
<name>A0A1V2UDP9_ENTMU</name>
<dbReference type="EMBL" id="MSTR01000014">
    <property type="protein sequence ID" value="ONN41441.1"/>
    <property type="molecule type" value="Genomic_DNA"/>
</dbReference>
<evidence type="ECO:0000256" key="1">
    <source>
        <dbReference type="ARBA" id="ARBA00012506"/>
    </source>
</evidence>
<dbReference type="InterPro" id="IPR006675">
    <property type="entry name" value="HDIG_dom"/>
</dbReference>
<dbReference type="InterPro" id="IPR006674">
    <property type="entry name" value="HD_domain"/>
</dbReference>
<comment type="caution">
    <text evidence="8">The sequence shown here is derived from an EMBL/GenBank/DDBJ whole genome shotgun (WGS) entry which is preliminary data.</text>
</comment>
<dbReference type="InterPro" id="IPR003607">
    <property type="entry name" value="HD/PDEase_dom"/>
</dbReference>
<feature type="domain" description="HD" evidence="7">
    <location>
        <begin position="25"/>
        <end position="139"/>
    </location>
</feature>
<comment type="catalytic activity">
    <reaction evidence="6">
        <text>P(1),P(4)-bis(5'-adenosyl) tetraphosphate + H2O = 2 ADP + 2 H(+)</text>
        <dbReference type="Rhea" id="RHEA:24252"/>
        <dbReference type="ChEBI" id="CHEBI:15377"/>
        <dbReference type="ChEBI" id="CHEBI:15378"/>
        <dbReference type="ChEBI" id="CHEBI:58141"/>
        <dbReference type="ChEBI" id="CHEBI:456216"/>
        <dbReference type="EC" id="3.6.1.41"/>
    </reaction>
</comment>
<evidence type="ECO:0000256" key="5">
    <source>
        <dbReference type="ARBA" id="ARBA00023004"/>
    </source>
</evidence>
<evidence type="ECO:0000256" key="3">
    <source>
        <dbReference type="ARBA" id="ARBA00022741"/>
    </source>
</evidence>
<organism evidence="8 9">
    <name type="scientific">Enterococcus mundtii</name>
    <dbReference type="NCBI Taxonomy" id="53346"/>
    <lineage>
        <taxon>Bacteria</taxon>
        <taxon>Bacillati</taxon>
        <taxon>Bacillota</taxon>
        <taxon>Bacilli</taxon>
        <taxon>Lactobacillales</taxon>
        <taxon>Enterococcaceae</taxon>
        <taxon>Enterococcus</taxon>
    </lineage>
</organism>
<protein>
    <recommendedName>
        <fullName evidence="1">bis(5'-nucleosyl)-tetraphosphatase (symmetrical)</fullName>
        <ecNumber evidence="1">3.6.1.41</ecNumber>
    </recommendedName>
</protein>
<accession>A0A1V2UDP9</accession>
<dbReference type="NCBIfam" id="TIGR00277">
    <property type="entry name" value="HDIG"/>
    <property type="match status" value="1"/>
</dbReference>
<sequence length="206" mass="23383">MTIVNSLALRDDVYRFLEEHDHIKTYEHCISVGDCAEKLAVNYNINGEKAKIAGYLHDISAIYPNNRRITIAKEMGIELNQEELVFPMIIHQKISKRMAEKIFDITDNEILSAIECHTTLRGRYSQLDLVVFIADKISWDQDGIPPYLDGLLSALDCSLESAALYYIKYLLDQGVKVVHPWLKEAHESLSKAVSKGEDGIDICQNL</sequence>
<keyword evidence="2" id="KW-0479">Metal-binding</keyword>
<dbReference type="GO" id="GO:0046872">
    <property type="term" value="F:metal ion binding"/>
    <property type="evidence" value="ECO:0007669"/>
    <property type="project" value="UniProtKB-KW"/>
</dbReference>
<evidence type="ECO:0000259" key="7">
    <source>
        <dbReference type="Pfam" id="PF01966"/>
    </source>
</evidence>
<dbReference type="Proteomes" id="UP000189299">
    <property type="component" value="Unassembled WGS sequence"/>
</dbReference>
<evidence type="ECO:0000313" key="8">
    <source>
        <dbReference type="EMBL" id="ONN41441.1"/>
    </source>
</evidence>
<dbReference type="STRING" id="53346.A5802_001965"/>
<dbReference type="OrthoDB" id="5295945at2"/>
<proteinExistence type="predicted"/>
<evidence type="ECO:0000256" key="4">
    <source>
        <dbReference type="ARBA" id="ARBA00022801"/>
    </source>
</evidence>
<dbReference type="GO" id="GO:0000166">
    <property type="term" value="F:nucleotide binding"/>
    <property type="evidence" value="ECO:0007669"/>
    <property type="project" value="UniProtKB-KW"/>
</dbReference>
<reference evidence="8 9" key="1">
    <citation type="submission" date="2016-12" db="EMBL/GenBank/DDBJ databases">
        <authorList>
            <person name="Song W.-J."/>
            <person name="Kurnit D.M."/>
        </authorList>
    </citation>
    <scope>NUCLEOTIDE SEQUENCE [LARGE SCALE GENOMIC DNA]</scope>
    <source>
        <strain evidence="8 9">CGB1038-1_S1</strain>
    </source>
</reference>
<dbReference type="SUPFAM" id="SSF109604">
    <property type="entry name" value="HD-domain/PDEase-like"/>
    <property type="match status" value="1"/>
</dbReference>
<dbReference type="Pfam" id="PF01966">
    <property type="entry name" value="HD"/>
    <property type="match status" value="1"/>
</dbReference>
<dbReference type="RefSeq" id="WP_077151915.1">
    <property type="nucleotide sequence ID" value="NZ_CABMMO010000014.1"/>
</dbReference>
<dbReference type="NCBIfam" id="TIGR00488">
    <property type="entry name" value="bis(5'-nucleosyl)-tetraphosphatase (symmetrical) YqeK"/>
    <property type="match status" value="1"/>
</dbReference>
<evidence type="ECO:0000256" key="2">
    <source>
        <dbReference type="ARBA" id="ARBA00022723"/>
    </source>
</evidence>
<dbReference type="PANTHER" id="PTHR35795:SF1">
    <property type="entry name" value="BIS(5'-NUCLEOSYL)-TETRAPHOSPHATASE, SYMMETRICAL"/>
    <property type="match status" value="1"/>
</dbReference>
<gene>
    <name evidence="8" type="ORF">BTN92_12695</name>
</gene>
<evidence type="ECO:0000256" key="6">
    <source>
        <dbReference type="ARBA" id="ARBA00049417"/>
    </source>
</evidence>
<dbReference type="InterPro" id="IPR005249">
    <property type="entry name" value="YqeK"/>
</dbReference>